<evidence type="ECO:0000313" key="1">
    <source>
        <dbReference type="EMBL" id="PIC32459.1"/>
    </source>
</evidence>
<comment type="caution">
    <text evidence="1">The sequence shown here is derived from an EMBL/GenBank/DDBJ whole genome shotgun (WGS) entry which is preliminary data.</text>
</comment>
<protein>
    <recommendedName>
        <fullName evidence="3">F-box associated domain-containing protein</fullName>
    </recommendedName>
</protein>
<proteinExistence type="predicted"/>
<accession>A0A2G5TYS0</accession>
<reference evidence="2" key="1">
    <citation type="submission" date="2017-10" db="EMBL/GenBank/DDBJ databases">
        <title>Rapid genome shrinkage in a self-fertile nematode reveals novel sperm competition proteins.</title>
        <authorList>
            <person name="Yin D."/>
            <person name="Schwarz E.M."/>
            <person name="Thomas C.G."/>
            <person name="Felde R.L."/>
            <person name="Korf I.F."/>
            <person name="Cutter A.D."/>
            <person name="Schartner C.M."/>
            <person name="Ralston E.J."/>
            <person name="Meyer B.J."/>
            <person name="Haag E.S."/>
        </authorList>
    </citation>
    <scope>NUCLEOTIDE SEQUENCE [LARGE SCALE GENOMIC DNA]</scope>
    <source>
        <strain evidence="2">JU1422</strain>
    </source>
</reference>
<dbReference type="PANTHER" id="PTHR31006">
    <property type="entry name" value="F-BOX DOMAIN-CONTAINING PROTEIN-RELATED-RELATED"/>
    <property type="match status" value="1"/>
</dbReference>
<dbReference type="AlphaFoldDB" id="A0A2G5TYS0"/>
<organism evidence="1 2">
    <name type="scientific">Caenorhabditis nigoni</name>
    <dbReference type="NCBI Taxonomy" id="1611254"/>
    <lineage>
        <taxon>Eukaryota</taxon>
        <taxon>Metazoa</taxon>
        <taxon>Ecdysozoa</taxon>
        <taxon>Nematoda</taxon>
        <taxon>Chromadorea</taxon>
        <taxon>Rhabditida</taxon>
        <taxon>Rhabditina</taxon>
        <taxon>Rhabditomorpha</taxon>
        <taxon>Rhabditoidea</taxon>
        <taxon>Rhabditidae</taxon>
        <taxon>Peloderinae</taxon>
        <taxon>Caenorhabditis</taxon>
    </lineage>
</organism>
<evidence type="ECO:0008006" key="3">
    <source>
        <dbReference type="Google" id="ProtNLM"/>
    </source>
</evidence>
<dbReference type="EMBL" id="PDUG01000004">
    <property type="protein sequence ID" value="PIC32459.1"/>
    <property type="molecule type" value="Genomic_DNA"/>
</dbReference>
<gene>
    <name evidence="1" type="primary">Cnig_chr_IV.g12780</name>
    <name evidence="1" type="ORF">B9Z55_012780</name>
</gene>
<keyword evidence="2" id="KW-1185">Reference proteome</keyword>
<dbReference type="PANTHER" id="PTHR31006:SF3">
    <property type="entry name" value="F-BOX DOMAIN-CONTAINING PROTEIN-RELATED"/>
    <property type="match status" value="1"/>
</dbReference>
<evidence type="ECO:0000313" key="2">
    <source>
        <dbReference type="Proteomes" id="UP000230233"/>
    </source>
</evidence>
<dbReference type="InterPro" id="IPR042317">
    <property type="entry name" value="She-1-like"/>
</dbReference>
<name>A0A2G5TYS0_9PELO</name>
<sequence>MSSDIDKLAEKTANLSIDPVYDTNWCDMPAEIKLECIGKMKFKERSTAKAERLLVDSQNIQFSWGHFYNDARHVWLTSNNDEEFSKRFRNPNNGGEFLKYIWKIGVFKTFLIGSCFPTAKETFLNYTGMISADNIHIGSCDNEMVVDVLKKLTDGVKSITMYCAEGFDYNFDEILEISQVQNSKNWFIEKYHQTDILAKFAQMWIDKNSKIGSTLSFSVKIDRAFDEFSENFADRIVTIREKKVRIRTNNSDRHILLDRGTNERLGRWLKLKFYRLSVISADMIESEF</sequence>
<dbReference type="Proteomes" id="UP000230233">
    <property type="component" value="Chromosome IV"/>
</dbReference>